<reference evidence="2 3" key="1">
    <citation type="journal article" date="2015" name="Nature">
        <title>rRNA introns, odd ribosomes, and small enigmatic genomes across a large radiation of phyla.</title>
        <authorList>
            <person name="Brown C.T."/>
            <person name="Hug L.A."/>
            <person name="Thomas B.C."/>
            <person name="Sharon I."/>
            <person name="Castelle C.J."/>
            <person name="Singh A."/>
            <person name="Wilkins M.J."/>
            <person name="Williams K.H."/>
            <person name="Banfield J.F."/>
        </authorList>
    </citation>
    <scope>NUCLEOTIDE SEQUENCE [LARGE SCALE GENOMIC DNA]</scope>
</reference>
<dbReference type="Pfam" id="PF07963">
    <property type="entry name" value="N_methyl"/>
    <property type="match status" value="1"/>
</dbReference>
<protein>
    <submittedName>
        <fullName evidence="2">Uncharacterized protein</fullName>
    </submittedName>
</protein>
<comment type="caution">
    <text evidence="2">The sequence shown here is derived from an EMBL/GenBank/DDBJ whole genome shotgun (WGS) entry which is preliminary data.</text>
</comment>
<evidence type="ECO:0000313" key="3">
    <source>
        <dbReference type="Proteomes" id="UP000034333"/>
    </source>
</evidence>
<gene>
    <name evidence="2" type="ORF">US58_C0023G0007</name>
</gene>
<dbReference type="PROSITE" id="PS00409">
    <property type="entry name" value="PROKAR_NTER_METHYL"/>
    <property type="match status" value="1"/>
</dbReference>
<feature type="transmembrane region" description="Helical" evidence="1">
    <location>
        <begin position="21"/>
        <end position="46"/>
    </location>
</feature>
<keyword evidence="1" id="KW-0472">Membrane</keyword>
<dbReference type="Proteomes" id="UP000034333">
    <property type="component" value="Unassembled WGS sequence"/>
</dbReference>
<sequence length="607" mass="65112">MKLSGGQKGHALHRSGAGFTLVEVVVAAAVFLLFAVGVFSGISLVFKVVYQSRIRILETALLSERLEIARNLPYDSVGILNGVPAGLLEHTQSFTRNDMVFDVVTTVRNIDDPFDGTIGGTPNDLSPADYKLVEMSAMCQNCAQQKPVILSTIVAPKNLEGASQNGALFINVFDAAGQPVVGANVHVVNSASIPSVVIDDTTGNDGIVRIVDTPTGTLSYDVTVSKSGYSSDYTIESSADNPNPLKPPANVVSQVVTELNFAIDLNGVINLHTVNPSCAAIGNVTLAVNGEKTVGLNPSVYKFSQNITTDSSGNYTLANREWDYYHFNTIGSSYKIGGSTPMSPVYLSPGLTQDVTLVLRPYTANSLLVEVRDSGTKLPLSDTSVRLTGSGYNSTLTTDLGYQRQTDWSGGSGQAVFSIENKYWSDNGDIEKNSPAGDIKLRKSGSYYVNNGILESSTFDVGTDVTFRNIIWQPLTQPSQAGANPVLVQLATSNSSSPASWIFKGPDGSTSTYYTATNTVVWDEHTGERYFRYKIYLSTANTRYTPTVSEFSFTYTNACTPPGQVYFGSLSAGTYTLEVSHLGYTTNSGDIEVSGNMEELVDLSTVE</sequence>
<keyword evidence="1" id="KW-1133">Transmembrane helix</keyword>
<dbReference type="EMBL" id="LBTN01000023">
    <property type="protein sequence ID" value="KKQ40173.1"/>
    <property type="molecule type" value="Genomic_DNA"/>
</dbReference>
<proteinExistence type="predicted"/>
<dbReference type="InterPro" id="IPR008969">
    <property type="entry name" value="CarboxyPept-like_regulatory"/>
</dbReference>
<accession>A0A0G0HAA1</accession>
<organism evidence="2 3">
    <name type="scientific">Candidatus Magasanikbacteria bacterium GW2011_GWA2_37_8</name>
    <dbReference type="NCBI Taxonomy" id="1619036"/>
    <lineage>
        <taxon>Bacteria</taxon>
        <taxon>Candidatus Magasanikiibacteriota</taxon>
    </lineage>
</organism>
<dbReference type="AlphaFoldDB" id="A0A0G0HAA1"/>
<dbReference type="SUPFAM" id="SSF49464">
    <property type="entry name" value="Carboxypeptidase regulatory domain-like"/>
    <property type="match status" value="1"/>
</dbReference>
<name>A0A0G0HAA1_9BACT</name>
<dbReference type="Gene3D" id="2.60.40.1120">
    <property type="entry name" value="Carboxypeptidase-like, regulatory domain"/>
    <property type="match status" value="1"/>
</dbReference>
<dbReference type="InterPro" id="IPR012902">
    <property type="entry name" value="N_methyl_site"/>
</dbReference>
<evidence type="ECO:0000313" key="2">
    <source>
        <dbReference type="EMBL" id="KKQ40173.1"/>
    </source>
</evidence>
<keyword evidence="1" id="KW-0812">Transmembrane</keyword>
<dbReference type="STRING" id="1619036.US58_C0023G0007"/>
<evidence type="ECO:0000256" key="1">
    <source>
        <dbReference type="SAM" id="Phobius"/>
    </source>
</evidence>